<comment type="caution">
    <text evidence="2">The sequence shown here is derived from an EMBL/GenBank/DDBJ whole genome shotgun (WGS) entry which is preliminary data.</text>
</comment>
<dbReference type="PANTHER" id="PTHR14209:SF19">
    <property type="entry name" value="ISOAMYL ACETATE-HYDROLYZING ESTERASE 1 HOMOLOG"/>
    <property type="match status" value="1"/>
</dbReference>
<dbReference type="InterPro" id="IPR036514">
    <property type="entry name" value="SGNH_hydro_sf"/>
</dbReference>
<accession>A0A8H5K5A3</accession>
<protein>
    <submittedName>
        <fullName evidence="2">GDSL lipase acylhydrolase family</fullName>
    </submittedName>
</protein>
<dbReference type="Gene3D" id="3.40.50.1110">
    <property type="entry name" value="SGNH hydrolase"/>
    <property type="match status" value="1"/>
</dbReference>
<dbReference type="SUPFAM" id="SSF52266">
    <property type="entry name" value="SGNH hydrolase"/>
    <property type="match status" value="1"/>
</dbReference>
<evidence type="ECO:0000313" key="2">
    <source>
        <dbReference type="EMBL" id="KAF5566336.1"/>
    </source>
</evidence>
<dbReference type="InterPro" id="IPR045136">
    <property type="entry name" value="Iah1-like"/>
</dbReference>
<evidence type="ECO:0000313" key="3">
    <source>
        <dbReference type="Proteomes" id="UP000574317"/>
    </source>
</evidence>
<sequence length="226" mass="25447">MATAYPQIVLLGDSLLQNSVDVQDGFSFQAELQAQLIRRLDVVNRGFAGWNTEYVLRYLPKIIPKPTDSSPNLEYLVVLLGANDAIVPHPEATRNVPVDQYKENLTQIINHEHVKAHSPKILLVTPPPVDEDKLTSLGNEPRTVAHSALYAEAVRQVSREHPEVILIDLWNAITNAPSGLSGSNFNHLFTDGLHLSGEGYRLFYHLIHPCILERTLPRYIYPDWTE</sequence>
<proteinExistence type="predicted"/>
<dbReference type="InterPro" id="IPR013830">
    <property type="entry name" value="SGNH_hydro"/>
</dbReference>
<dbReference type="EMBL" id="JAAOAO010000043">
    <property type="protein sequence ID" value="KAF5566336.1"/>
    <property type="molecule type" value="Genomic_DNA"/>
</dbReference>
<dbReference type="PANTHER" id="PTHR14209">
    <property type="entry name" value="ISOAMYL ACETATE-HYDROLYZING ESTERASE 1"/>
    <property type="match status" value="1"/>
</dbReference>
<organism evidence="2 3">
    <name type="scientific">Fusarium napiforme</name>
    <dbReference type="NCBI Taxonomy" id="42672"/>
    <lineage>
        <taxon>Eukaryota</taxon>
        <taxon>Fungi</taxon>
        <taxon>Dikarya</taxon>
        <taxon>Ascomycota</taxon>
        <taxon>Pezizomycotina</taxon>
        <taxon>Sordariomycetes</taxon>
        <taxon>Hypocreomycetidae</taxon>
        <taxon>Hypocreales</taxon>
        <taxon>Nectriaceae</taxon>
        <taxon>Fusarium</taxon>
        <taxon>Fusarium fujikuroi species complex</taxon>
    </lineage>
</organism>
<keyword evidence="2" id="KW-0378">Hydrolase</keyword>
<gene>
    <name evidence="2" type="ORF">FNAPI_1196</name>
</gene>
<dbReference type="Proteomes" id="UP000574317">
    <property type="component" value="Unassembled WGS sequence"/>
</dbReference>
<name>A0A8H5K5A3_9HYPO</name>
<dbReference type="GO" id="GO:0016787">
    <property type="term" value="F:hydrolase activity"/>
    <property type="evidence" value="ECO:0007669"/>
    <property type="project" value="UniProtKB-KW"/>
</dbReference>
<dbReference type="AlphaFoldDB" id="A0A8H5K5A3"/>
<reference evidence="2 3" key="1">
    <citation type="submission" date="2020-05" db="EMBL/GenBank/DDBJ databases">
        <title>Identification and distribution of gene clusters putatively required for synthesis of sphingolipid metabolism inhibitors in phylogenetically diverse species of the filamentous fungus Fusarium.</title>
        <authorList>
            <person name="Kim H.-S."/>
            <person name="Busman M."/>
            <person name="Brown D.W."/>
            <person name="Divon H."/>
            <person name="Uhlig S."/>
            <person name="Proctor R.H."/>
        </authorList>
    </citation>
    <scope>NUCLEOTIDE SEQUENCE [LARGE SCALE GENOMIC DNA]</scope>
    <source>
        <strain evidence="2 3">NRRL 25196</strain>
    </source>
</reference>
<keyword evidence="3" id="KW-1185">Reference proteome</keyword>
<dbReference type="Pfam" id="PF13472">
    <property type="entry name" value="Lipase_GDSL_2"/>
    <property type="match status" value="1"/>
</dbReference>
<dbReference type="CDD" id="cd01838">
    <property type="entry name" value="Isoamyl_acetate_hydrolase_like"/>
    <property type="match status" value="1"/>
</dbReference>
<evidence type="ECO:0000259" key="1">
    <source>
        <dbReference type="Pfam" id="PF13472"/>
    </source>
</evidence>
<feature type="domain" description="SGNH hydrolase-type esterase" evidence="1">
    <location>
        <begin position="10"/>
        <end position="202"/>
    </location>
</feature>